<evidence type="ECO:0000313" key="2">
    <source>
        <dbReference type="EMBL" id="KAL0297988.1"/>
    </source>
</evidence>
<dbReference type="AlphaFoldDB" id="A0AAW2JV66"/>
<sequence length="724" mass="81662">MSYRAWLHAFPVNWSSHTIGNSSDPPTDKWRQPDTPRGPEVFGMFGDKGKWALHGKEPSGYRSGDGNSAEEVQSAQLKSHACPLGFHDRAPSNAPSASLVSSVLATVLPGNDIMPSVPAIPDGGDREGYIDAAQRHQNSLEHHVEGLPMEVEESLVTVPIKFLVGVRGATTRGQGRRWVAKRGLILRKRGREPAILEGGVELIRNEKCRHLLDKESNGFLMRRVQTGGDPQIYMDNLTRLDVRRCGDCSGRIVVSLLSLGFVLTILMKFFINSRKSALLTPGIRLKSSNLAFLIVNLLIWAIRPISTHSAIIARHLIRCEHIWIEPVRRQEGPEELIRWDRERFGHVRRRVRELEEKLEAYAKDPISASDNSKRRALRGELDEFLTSEEILWKQGAKLSGFEKGIGTLLTFMCERVLGKRRILSLSSATKRTSGPSTESIDEILRGMPRSVNEEMNEALIQPSRPKRSLLTSIPKGDFVKEIPYPLAFSRNTSDDIRAELANILGVCVVAKHEKYLGLPALMGCSKRDIFKIWRIKCGKDYRVGSALICLKPRSLFILGLQWHIGTGQNVCIWKNRWFPRPWKFQGGWNEALIRSFFRPEDAGLVLGIGRSVGSPDHLCWHFEKRGHYSVRRAYRIIGEGVVPHLRIALAGLDCLLAELVGMHFLRPDSRIRLLFENNRVSEEELLERVWGLEHSLSRTSRSALDLENPIKQTQKTPFNFDGIG</sequence>
<name>A0AAW2JV66_9LAMI</name>
<evidence type="ECO:0000256" key="1">
    <source>
        <dbReference type="SAM" id="MobiDB-lite"/>
    </source>
</evidence>
<proteinExistence type="predicted"/>
<protein>
    <submittedName>
        <fullName evidence="2">Uncharacterized protein</fullName>
    </submittedName>
</protein>
<accession>A0AAW2JV66</accession>
<organism evidence="2">
    <name type="scientific">Sesamum calycinum</name>
    <dbReference type="NCBI Taxonomy" id="2727403"/>
    <lineage>
        <taxon>Eukaryota</taxon>
        <taxon>Viridiplantae</taxon>
        <taxon>Streptophyta</taxon>
        <taxon>Embryophyta</taxon>
        <taxon>Tracheophyta</taxon>
        <taxon>Spermatophyta</taxon>
        <taxon>Magnoliopsida</taxon>
        <taxon>eudicotyledons</taxon>
        <taxon>Gunneridae</taxon>
        <taxon>Pentapetalae</taxon>
        <taxon>asterids</taxon>
        <taxon>lamiids</taxon>
        <taxon>Lamiales</taxon>
        <taxon>Pedaliaceae</taxon>
        <taxon>Sesamum</taxon>
    </lineage>
</organism>
<gene>
    <name evidence="2" type="ORF">Scaly_3077200</name>
</gene>
<reference evidence="2" key="1">
    <citation type="submission" date="2020-06" db="EMBL/GenBank/DDBJ databases">
        <authorList>
            <person name="Li T."/>
            <person name="Hu X."/>
            <person name="Zhang T."/>
            <person name="Song X."/>
            <person name="Zhang H."/>
            <person name="Dai N."/>
            <person name="Sheng W."/>
            <person name="Hou X."/>
            <person name="Wei L."/>
        </authorList>
    </citation>
    <scope>NUCLEOTIDE SEQUENCE</scope>
    <source>
        <strain evidence="2">KEN8</strain>
        <tissue evidence="2">Leaf</tissue>
    </source>
</reference>
<comment type="caution">
    <text evidence="2">The sequence shown here is derived from an EMBL/GenBank/DDBJ whole genome shotgun (WGS) entry which is preliminary data.</text>
</comment>
<reference evidence="2" key="2">
    <citation type="journal article" date="2024" name="Plant">
        <title>Genomic evolution and insights into agronomic trait innovations of Sesamum species.</title>
        <authorList>
            <person name="Miao H."/>
            <person name="Wang L."/>
            <person name="Qu L."/>
            <person name="Liu H."/>
            <person name="Sun Y."/>
            <person name="Le M."/>
            <person name="Wang Q."/>
            <person name="Wei S."/>
            <person name="Zheng Y."/>
            <person name="Lin W."/>
            <person name="Duan Y."/>
            <person name="Cao H."/>
            <person name="Xiong S."/>
            <person name="Wang X."/>
            <person name="Wei L."/>
            <person name="Li C."/>
            <person name="Ma Q."/>
            <person name="Ju M."/>
            <person name="Zhao R."/>
            <person name="Li G."/>
            <person name="Mu C."/>
            <person name="Tian Q."/>
            <person name="Mei H."/>
            <person name="Zhang T."/>
            <person name="Gao T."/>
            <person name="Zhang H."/>
        </authorList>
    </citation>
    <scope>NUCLEOTIDE SEQUENCE</scope>
    <source>
        <strain evidence="2">KEN8</strain>
    </source>
</reference>
<dbReference type="EMBL" id="JACGWM010000845">
    <property type="protein sequence ID" value="KAL0297988.1"/>
    <property type="molecule type" value="Genomic_DNA"/>
</dbReference>
<feature type="region of interest" description="Disordered" evidence="1">
    <location>
        <begin position="17"/>
        <end position="37"/>
    </location>
</feature>